<accession>A0A1M5YE00</accession>
<evidence type="ECO:0000313" key="3">
    <source>
        <dbReference type="EMBL" id="SHI10257.1"/>
    </source>
</evidence>
<evidence type="ECO:0000313" key="4">
    <source>
        <dbReference type="Proteomes" id="UP000183995"/>
    </source>
</evidence>
<dbReference type="EMBL" id="FQXV01000008">
    <property type="protein sequence ID" value="SHI10257.1"/>
    <property type="molecule type" value="Genomic_DNA"/>
</dbReference>
<gene>
    <name evidence="3" type="ORF">SAMN02745823_02427</name>
</gene>
<keyword evidence="4" id="KW-1185">Reference proteome</keyword>
<evidence type="ECO:0000259" key="2">
    <source>
        <dbReference type="Pfam" id="PF00582"/>
    </source>
</evidence>
<dbReference type="PANTHER" id="PTHR46268">
    <property type="entry name" value="STRESS RESPONSE PROTEIN NHAX"/>
    <property type="match status" value="1"/>
</dbReference>
<feature type="domain" description="UspA" evidence="2">
    <location>
        <begin position="1"/>
        <end position="149"/>
    </location>
</feature>
<name>A0A1M5YE00_9FIRM</name>
<dbReference type="Gene3D" id="3.40.50.620">
    <property type="entry name" value="HUPs"/>
    <property type="match status" value="1"/>
</dbReference>
<reference evidence="3 4" key="1">
    <citation type="submission" date="2016-11" db="EMBL/GenBank/DDBJ databases">
        <authorList>
            <person name="Jaros S."/>
            <person name="Januszkiewicz K."/>
            <person name="Wedrychowicz H."/>
        </authorList>
    </citation>
    <scope>NUCLEOTIDE SEQUENCE [LARGE SCALE GENOMIC DNA]</scope>
    <source>
        <strain evidence="3 4">DSM 10068</strain>
    </source>
</reference>
<dbReference type="CDD" id="cd00293">
    <property type="entry name" value="USP-like"/>
    <property type="match status" value="1"/>
</dbReference>
<organism evidence="3 4">
    <name type="scientific">Sporobacter termitidis DSM 10068</name>
    <dbReference type="NCBI Taxonomy" id="1123282"/>
    <lineage>
        <taxon>Bacteria</taxon>
        <taxon>Bacillati</taxon>
        <taxon>Bacillota</taxon>
        <taxon>Clostridia</taxon>
        <taxon>Eubacteriales</taxon>
        <taxon>Oscillospiraceae</taxon>
        <taxon>Sporobacter</taxon>
    </lineage>
</organism>
<dbReference type="Proteomes" id="UP000183995">
    <property type="component" value="Unassembled WGS sequence"/>
</dbReference>
<dbReference type="PANTHER" id="PTHR46268:SF6">
    <property type="entry name" value="UNIVERSAL STRESS PROTEIN UP12"/>
    <property type="match status" value="1"/>
</dbReference>
<sequence length="150" mass="16043">MKKILVPVDGSAASKKAFEEAVSIAKKYGSEVTLISVVEIESDVAYTEMGIAISGEYAGVRDTLIKIKEESADKLLDTMIKSADCTGITVGKLVRVGSAHPEIVDAACQGKYDLIVMGHRGLNPVKRFFIGSVAKRVIEDAPCSVLIVKE</sequence>
<dbReference type="InterPro" id="IPR014729">
    <property type="entry name" value="Rossmann-like_a/b/a_fold"/>
</dbReference>
<dbReference type="AlphaFoldDB" id="A0A1M5YE00"/>
<dbReference type="PRINTS" id="PR01438">
    <property type="entry name" value="UNVRSLSTRESS"/>
</dbReference>
<protein>
    <submittedName>
        <fullName evidence="3">Nucleotide-binding universal stress protein, UspA family</fullName>
    </submittedName>
</protein>
<evidence type="ECO:0000256" key="1">
    <source>
        <dbReference type="ARBA" id="ARBA00008791"/>
    </source>
</evidence>
<dbReference type="SUPFAM" id="SSF52402">
    <property type="entry name" value="Adenine nucleotide alpha hydrolases-like"/>
    <property type="match status" value="1"/>
</dbReference>
<dbReference type="STRING" id="1123282.SAMN02745823_02427"/>
<proteinExistence type="inferred from homology"/>
<dbReference type="RefSeq" id="WP_159435400.1">
    <property type="nucleotide sequence ID" value="NZ_FQXV01000008.1"/>
</dbReference>
<comment type="similarity">
    <text evidence="1">Belongs to the universal stress protein A family.</text>
</comment>
<dbReference type="OrthoDB" id="9794782at2"/>
<dbReference type="InterPro" id="IPR006015">
    <property type="entry name" value="Universal_stress_UspA"/>
</dbReference>
<dbReference type="Pfam" id="PF00582">
    <property type="entry name" value="Usp"/>
    <property type="match status" value="1"/>
</dbReference>
<dbReference type="InterPro" id="IPR006016">
    <property type="entry name" value="UspA"/>
</dbReference>